<feature type="compositionally biased region" description="Basic and acidic residues" evidence="7">
    <location>
        <begin position="201"/>
        <end position="220"/>
    </location>
</feature>
<feature type="region of interest" description="Disordered" evidence="7">
    <location>
        <begin position="373"/>
        <end position="439"/>
    </location>
</feature>
<feature type="compositionally biased region" description="Polar residues" evidence="7">
    <location>
        <begin position="430"/>
        <end position="439"/>
    </location>
</feature>
<dbReference type="Proteomes" id="UP000663845">
    <property type="component" value="Unassembled WGS sequence"/>
</dbReference>
<dbReference type="InterPro" id="IPR001012">
    <property type="entry name" value="UBX_dom"/>
</dbReference>
<dbReference type="GO" id="GO:0036503">
    <property type="term" value="P:ERAD pathway"/>
    <property type="evidence" value="ECO:0007669"/>
    <property type="project" value="TreeGrafter"/>
</dbReference>
<feature type="compositionally biased region" description="Low complexity" evidence="7">
    <location>
        <begin position="373"/>
        <end position="392"/>
    </location>
</feature>
<dbReference type="GO" id="GO:0006986">
    <property type="term" value="P:response to unfolded protein"/>
    <property type="evidence" value="ECO:0007669"/>
    <property type="project" value="UniProtKB-KW"/>
</dbReference>
<evidence type="ECO:0000256" key="3">
    <source>
        <dbReference type="ARBA" id="ARBA00038812"/>
    </source>
</evidence>
<dbReference type="AlphaFoldDB" id="A0A814P9B2"/>
<evidence type="ECO:0000256" key="1">
    <source>
        <dbReference type="ARBA" id="ARBA00004406"/>
    </source>
</evidence>
<comment type="subcellular location">
    <subcellularLocation>
        <location evidence="1">Endoplasmic reticulum membrane</location>
        <topology evidence="1">Peripheral membrane protein</topology>
    </subcellularLocation>
</comment>
<dbReference type="Gene3D" id="3.40.30.10">
    <property type="entry name" value="Glutaredoxin"/>
    <property type="match status" value="1"/>
</dbReference>
<dbReference type="GO" id="GO:0005789">
    <property type="term" value="C:endoplasmic reticulum membrane"/>
    <property type="evidence" value="ECO:0007669"/>
    <property type="project" value="UniProtKB-SubCell"/>
</dbReference>
<dbReference type="InterPro" id="IPR036249">
    <property type="entry name" value="Thioredoxin-like_sf"/>
</dbReference>
<evidence type="ECO:0000256" key="7">
    <source>
        <dbReference type="SAM" id="MobiDB-lite"/>
    </source>
</evidence>
<evidence type="ECO:0000256" key="2">
    <source>
        <dbReference type="ARBA" id="ARBA00023230"/>
    </source>
</evidence>
<dbReference type="Gene3D" id="3.10.20.90">
    <property type="entry name" value="Phosphatidylinositol 3-kinase Catalytic Subunit, Chain A, domain 1"/>
    <property type="match status" value="1"/>
</dbReference>
<dbReference type="InterPro" id="IPR029071">
    <property type="entry name" value="Ubiquitin-like_domsf"/>
</dbReference>
<dbReference type="PROSITE" id="PS50033">
    <property type="entry name" value="UBX"/>
    <property type="match status" value="1"/>
</dbReference>
<comment type="subunit">
    <text evidence="3">Directly interacts with VCP. Interacts with UBQLN1. Forms a complex with VCP and UBQLN1.</text>
</comment>
<evidence type="ECO:0000313" key="9">
    <source>
        <dbReference type="EMBL" id="CAF1104504.1"/>
    </source>
</evidence>
<proteinExistence type="predicted"/>
<feature type="region of interest" description="Disordered" evidence="7">
    <location>
        <begin position="142"/>
        <end position="179"/>
    </location>
</feature>
<dbReference type="EMBL" id="CAJOAZ010000344">
    <property type="protein sequence ID" value="CAF3622211.1"/>
    <property type="molecule type" value="Genomic_DNA"/>
</dbReference>
<dbReference type="EMBL" id="CAJNOG010000237">
    <property type="protein sequence ID" value="CAF1104504.1"/>
    <property type="molecule type" value="Genomic_DNA"/>
</dbReference>
<organism evidence="9 11">
    <name type="scientific">Adineta steineri</name>
    <dbReference type="NCBI Taxonomy" id="433720"/>
    <lineage>
        <taxon>Eukaryota</taxon>
        <taxon>Metazoa</taxon>
        <taxon>Spiralia</taxon>
        <taxon>Gnathifera</taxon>
        <taxon>Rotifera</taxon>
        <taxon>Eurotatoria</taxon>
        <taxon>Bdelloidea</taxon>
        <taxon>Adinetida</taxon>
        <taxon>Adinetidae</taxon>
        <taxon>Adineta</taxon>
    </lineage>
</organism>
<feature type="domain" description="UBX" evidence="8">
    <location>
        <begin position="243"/>
        <end position="323"/>
    </location>
</feature>
<evidence type="ECO:0000313" key="11">
    <source>
        <dbReference type="Proteomes" id="UP000663845"/>
    </source>
</evidence>
<evidence type="ECO:0000259" key="8">
    <source>
        <dbReference type="PROSITE" id="PS50033"/>
    </source>
</evidence>
<protein>
    <recommendedName>
        <fullName evidence="4">UBX domain-containing protein 4</fullName>
    </recommendedName>
    <alternativeName>
        <fullName evidence="5">UBX domain-containing protein 2</fullName>
    </alternativeName>
</protein>
<evidence type="ECO:0000313" key="10">
    <source>
        <dbReference type="EMBL" id="CAF3622211.1"/>
    </source>
</evidence>
<comment type="function">
    <text evidence="6">Involved in endoplasmic reticulum-associated protein degradation (ERAD). Acts as a platform to recruit both UBQLN1 and VCP to the ER during ERAD.</text>
</comment>
<gene>
    <name evidence="9" type="ORF">JYZ213_LOCUS21574</name>
    <name evidence="10" type="ORF">OXD698_LOCUS7493</name>
</gene>
<reference evidence="9" key="1">
    <citation type="submission" date="2021-02" db="EMBL/GenBank/DDBJ databases">
        <authorList>
            <person name="Nowell W R."/>
        </authorList>
    </citation>
    <scope>NUCLEOTIDE SEQUENCE</scope>
</reference>
<dbReference type="SUPFAM" id="SSF52833">
    <property type="entry name" value="Thioredoxin-like"/>
    <property type="match status" value="1"/>
</dbReference>
<dbReference type="SMART" id="SM00166">
    <property type="entry name" value="UBX"/>
    <property type="match status" value="1"/>
</dbReference>
<evidence type="ECO:0000256" key="4">
    <source>
        <dbReference type="ARBA" id="ARBA00040925"/>
    </source>
</evidence>
<feature type="compositionally biased region" description="Basic and acidic residues" evidence="7">
    <location>
        <begin position="142"/>
        <end position="163"/>
    </location>
</feature>
<dbReference type="PANTHER" id="PTHR46424:SF1">
    <property type="entry name" value="UBX DOMAIN-CONTAINING PROTEIN 4"/>
    <property type="match status" value="1"/>
</dbReference>
<comment type="caution">
    <text evidence="9">The sequence shown here is derived from an EMBL/GenBank/DDBJ whole genome shotgun (WGS) entry which is preliminary data.</text>
</comment>
<accession>A0A814P9B2</accession>
<feature type="region of interest" description="Disordered" evidence="7">
    <location>
        <begin position="201"/>
        <end position="235"/>
    </location>
</feature>
<evidence type="ECO:0000256" key="5">
    <source>
        <dbReference type="ARBA" id="ARBA00041575"/>
    </source>
</evidence>
<dbReference type="SUPFAM" id="SSF54236">
    <property type="entry name" value="Ubiquitin-like"/>
    <property type="match status" value="1"/>
</dbReference>
<evidence type="ECO:0000256" key="6">
    <source>
        <dbReference type="ARBA" id="ARBA00046062"/>
    </source>
</evidence>
<feature type="compositionally biased region" description="Basic and acidic residues" evidence="7">
    <location>
        <begin position="393"/>
        <end position="412"/>
    </location>
</feature>
<name>A0A814P9B2_9BILA</name>
<dbReference type="Pfam" id="PF23187">
    <property type="entry name" value="UBX7_N"/>
    <property type="match status" value="1"/>
</dbReference>
<dbReference type="Proteomes" id="UP000663844">
    <property type="component" value="Unassembled WGS sequence"/>
</dbReference>
<sequence length="439" mass="51398">MEPWYSGAVVDAVREAKSRRALFLVYVRDDSEQSQFMDKIWVDVWTKLTDTSKMIALRLDKDTESCSQFIAIYKVQIYPTIYLINGQNGQVLKIVDQPVENSTKLQEIIDDSLNAIESKQPTTVESTKTIDEKVAEARARLKELHDKREEEAKEKDKEEEMNRRRLGQQMLVDKQKKDEELFRKQAEEIRRDRLEQQKLQEKLKAQIQQDRDEKRQKYEQQHSPPAEQTKPKATTAPIETQKINYTRSRLQFRLTDGSFFTEDFSCDAHMNDVYTYLNETLPRDQYKIGSYTLRTIHTRVTLTRDDPKTLKELELVPTAVLLVLNRGNVNNSSTAISTNNIFQSIPLIFAWFMMQFNFIYQFIFTKLFGNRTPTEQTRPTTTTTSTSRASNSNERKTTKQENFKTDSTEKSTIRRFHNTQDDSDDEEKSTWNGNSTQQL</sequence>
<dbReference type="PANTHER" id="PTHR46424">
    <property type="entry name" value="UBX DOMAIN-CONTAINING PROTEIN 4"/>
    <property type="match status" value="1"/>
</dbReference>
<keyword evidence="2" id="KW-0834">Unfolded protein response</keyword>
<dbReference type="Pfam" id="PF00789">
    <property type="entry name" value="UBX"/>
    <property type="match status" value="1"/>
</dbReference>